<dbReference type="PANTHER" id="PTHR43546">
    <property type="entry name" value="UPF0173 METAL-DEPENDENT HYDROLASE MJ1163-RELATED"/>
    <property type="match status" value="1"/>
</dbReference>
<dbReference type="RefSeq" id="WP_301120188.1">
    <property type="nucleotide sequence ID" value="NZ_JAUHPX010000001.1"/>
</dbReference>
<accession>A0AAW7LZU5</accession>
<organism evidence="2 3">
    <name type="scientific">Demequina lignilytica</name>
    <dbReference type="NCBI Taxonomy" id="3051663"/>
    <lineage>
        <taxon>Bacteria</taxon>
        <taxon>Bacillati</taxon>
        <taxon>Actinomycetota</taxon>
        <taxon>Actinomycetes</taxon>
        <taxon>Micrococcales</taxon>
        <taxon>Demequinaceae</taxon>
        <taxon>Demequina</taxon>
    </lineage>
</organism>
<dbReference type="AlphaFoldDB" id="A0AAW7LZU5"/>
<proteinExistence type="predicted"/>
<dbReference type="InterPro" id="IPR001279">
    <property type="entry name" value="Metallo-B-lactamas"/>
</dbReference>
<evidence type="ECO:0000313" key="3">
    <source>
        <dbReference type="Proteomes" id="UP001172737"/>
    </source>
</evidence>
<keyword evidence="3" id="KW-1185">Reference proteome</keyword>
<protein>
    <submittedName>
        <fullName evidence="2">MBL fold metallo-hydrolase</fullName>
    </submittedName>
</protein>
<dbReference type="PANTHER" id="PTHR43546:SF3">
    <property type="entry name" value="UPF0173 METAL-DEPENDENT HYDROLASE MJ1163"/>
    <property type="match status" value="1"/>
</dbReference>
<dbReference type="Proteomes" id="UP001172737">
    <property type="component" value="Unassembled WGS sequence"/>
</dbReference>
<dbReference type="SMART" id="SM00849">
    <property type="entry name" value="Lactamase_B"/>
    <property type="match status" value="1"/>
</dbReference>
<reference evidence="2" key="1">
    <citation type="submission" date="2023-06" db="EMBL/GenBank/DDBJ databases">
        <title>Sysu t00039.</title>
        <authorList>
            <person name="Gao L."/>
            <person name="Fang B.-Z."/>
            <person name="Li W.-J."/>
        </authorList>
    </citation>
    <scope>NUCLEOTIDE SEQUENCE</scope>
    <source>
        <strain evidence="2">SYSU T00039</strain>
    </source>
</reference>
<dbReference type="InterPro" id="IPR050114">
    <property type="entry name" value="UPF0173_UPF0282_UlaG_hydrolase"/>
</dbReference>
<comment type="caution">
    <text evidence="2">The sequence shown here is derived from an EMBL/GenBank/DDBJ whole genome shotgun (WGS) entry which is preliminary data.</text>
</comment>
<dbReference type="Pfam" id="PF13483">
    <property type="entry name" value="Lactamase_B_3"/>
    <property type="match status" value="1"/>
</dbReference>
<sequence length="214" mass="22842">MRLTKHAHACVEIDAGDGHLLIDPGGFTPDADELIARTSVILITHEHMDHANVGAIGEALESRQDLRVYGPQAVVGEWAERLPAQAKVVAPGDALLIDGIEVTVHGGLHAIVHRDLPRVANVGYLIDGTVFHPGDSFEVPGVLIDVLLLPVSGPWMKLSEAIDYVRAVAPARVIGIHERATSEIGLRLLGSHFRPGGLVEIPLELPAPGELVEL</sequence>
<gene>
    <name evidence="2" type="ORF">QQX10_02815</name>
</gene>
<evidence type="ECO:0000259" key="1">
    <source>
        <dbReference type="SMART" id="SM00849"/>
    </source>
</evidence>
<dbReference type="InterPro" id="IPR036866">
    <property type="entry name" value="RibonucZ/Hydroxyglut_hydro"/>
</dbReference>
<dbReference type="EMBL" id="JAUHPX010000001">
    <property type="protein sequence ID" value="MDN4487093.1"/>
    <property type="molecule type" value="Genomic_DNA"/>
</dbReference>
<name>A0AAW7LZU5_9MICO</name>
<feature type="domain" description="Metallo-beta-lactamase" evidence="1">
    <location>
        <begin position="7"/>
        <end position="177"/>
    </location>
</feature>
<dbReference type="SUPFAM" id="SSF56281">
    <property type="entry name" value="Metallo-hydrolase/oxidoreductase"/>
    <property type="match status" value="1"/>
</dbReference>
<evidence type="ECO:0000313" key="2">
    <source>
        <dbReference type="EMBL" id="MDN4487093.1"/>
    </source>
</evidence>
<dbReference type="Gene3D" id="3.60.15.10">
    <property type="entry name" value="Ribonuclease Z/Hydroxyacylglutathione hydrolase-like"/>
    <property type="match status" value="1"/>
</dbReference>